<dbReference type="AlphaFoldDB" id="X6MED2"/>
<evidence type="ECO:0008006" key="4">
    <source>
        <dbReference type="Google" id="ProtNLM"/>
    </source>
</evidence>
<dbReference type="SUPFAM" id="SSF50965">
    <property type="entry name" value="Galactose oxidase, central domain"/>
    <property type="match status" value="1"/>
</dbReference>
<evidence type="ECO:0000256" key="1">
    <source>
        <dbReference type="SAM" id="MobiDB-lite"/>
    </source>
</evidence>
<dbReference type="Proteomes" id="UP000023152">
    <property type="component" value="Unassembled WGS sequence"/>
</dbReference>
<dbReference type="EMBL" id="ASPP01021807">
    <property type="protein sequence ID" value="ETO12026.1"/>
    <property type="molecule type" value="Genomic_DNA"/>
</dbReference>
<dbReference type="OrthoDB" id="432528at2759"/>
<organism evidence="2 3">
    <name type="scientific">Reticulomyxa filosa</name>
    <dbReference type="NCBI Taxonomy" id="46433"/>
    <lineage>
        <taxon>Eukaryota</taxon>
        <taxon>Sar</taxon>
        <taxon>Rhizaria</taxon>
        <taxon>Retaria</taxon>
        <taxon>Foraminifera</taxon>
        <taxon>Monothalamids</taxon>
        <taxon>Reticulomyxidae</taxon>
        <taxon>Reticulomyxa</taxon>
    </lineage>
</organism>
<dbReference type="InterPro" id="IPR011043">
    <property type="entry name" value="Gal_Oxase/kelch_b-propeller"/>
</dbReference>
<feature type="compositionally biased region" description="Basic residues" evidence="1">
    <location>
        <begin position="357"/>
        <end position="372"/>
    </location>
</feature>
<sequence length="372" mass="42760">MDLNNAKMEEVANTDIASTFEALAPLPIPLYLNQCVTYKQEILVCGGNSEGGCYSYHLLKNQYKYICSYPSNVELRGHCVVKCVNNNNPDEITLLSFGGQGKHKKHTLMMKYVSIWDNLEVEDKRNFNRWVPFIDSRNKQILIGRDDDNYIGARAVISGSRNHLLFITYYPNNISVYDLSTFQFVKHSTLPNRMFIGYHCFVSKTENVSSAMKRYANNTQNELILFCKSTGLSIEYDEDKQKLYFNKLRICTALRQFISYGFIRINDFIVLFGGNDNSNTTASGEIYKYSLTENKWIKFEQNLPIPLTDCAVAVSENSAYLHIIGGFDGKEALLSHVKIKMETLIQQEETETEKRGLQKKKKKKKLRTLKKN</sequence>
<name>X6MED2_RETFI</name>
<dbReference type="InterPro" id="IPR015915">
    <property type="entry name" value="Kelch-typ_b-propeller"/>
</dbReference>
<reference evidence="2 3" key="1">
    <citation type="journal article" date="2013" name="Curr. Biol.">
        <title>The Genome of the Foraminiferan Reticulomyxa filosa.</title>
        <authorList>
            <person name="Glockner G."/>
            <person name="Hulsmann N."/>
            <person name="Schleicher M."/>
            <person name="Noegel A.A."/>
            <person name="Eichinger L."/>
            <person name="Gallinger C."/>
            <person name="Pawlowski J."/>
            <person name="Sierra R."/>
            <person name="Euteneuer U."/>
            <person name="Pillet L."/>
            <person name="Moustafa A."/>
            <person name="Platzer M."/>
            <person name="Groth M."/>
            <person name="Szafranski K."/>
            <person name="Schliwa M."/>
        </authorList>
    </citation>
    <scope>NUCLEOTIDE SEQUENCE [LARGE SCALE GENOMIC DNA]</scope>
</reference>
<keyword evidence="3" id="KW-1185">Reference proteome</keyword>
<evidence type="ECO:0000313" key="2">
    <source>
        <dbReference type="EMBL" id="ETO12026.1"/>
    </source>
</evidence>
<gene>
    <name evidence="2" type="ORF">RFI_25350</name>
</gene>
<dbReference type="Gene3D" id="2.120.10.80">
    <property type="entry name" value="Kelch-type beta propeller"/>
    <property type="match status" value="2"/>
</dbReference>
<comment type="caution">
    <text evidence="2">The sequence shown here is derived from an EMBL/GenBank/DDBJ whole genome shotgun (WGS) entry which is preliminary data.</text>
</comment>
<evidence type="ECO:0000313" key="3">
    <source>
        <dbReference type="Proteomes" id="UP000023152"/>
    </source>
</evidence>
<proteinExistence type="predicted"/>
<protein>
    <recommendedName>
        <fullName evidence="4">Kelch motif family protein</fullName>
    </recommendedName>
</protein>
<accession>X6MED2</accession>
<feature type="region of interest" description="Disordered" evidence="1">
    <location>
        <begin position="349"/>
        <end position="372"/>
    </location>
</feature>